<dbReference type="Pfam" id="PF01145">
    <property type="entry name" value="Band_7"/>
    <property type="match status" value="1"/>
</dbReference>
<evidence type="ECO:0000259" key="1">
    <source>
        <dbReference type="Pfam" id="PF01145"/>
    </source>
</evidence>
<accession>A0ABR2YTS5</accession>
<comment type="caution">
    <text evidence="2">The sequence shown here is derived from an EMBL/GenBank/DDBJ whole genome shotgun (WGS) entry which is preliminary data.</text>
</comment>
<name>A0ABR2YTS5_9CHLO</name>
<sequence length="276" mass="31335">MSFSYIDYYELGLVESRTTQVVDTEHVYSTGRYFNGPDNLFRKFNTDANYIEYPQLNIFTSDKLDTFIDIYYIYFIKPQEIGALKKEFDLNYDPRIRDVGQSALKNRATMFPTEAYFQNRTLIEDHLYDALQTALTPYHVTVPQLFLGHVTIPDAVATKQLSSAKQFEFNAMQVFDSQAQLTRRTTDQMVNAINNNATIILQNATSMADMVVKVAQASALATVSSAKNSGLRMLYDALNVTRGDQKARLDYVQSLLNNPATTLHVGYETRFLASGK</sequence>
<protein>
    <recommendedName>
        <fullName evidence="1">Band 7 domain-containing protein</fullName>
    </recommendedName>
</protein>
<evidence type="ECO:0000313" key="2">
    <source>
        <dbReference type="EMBL" id="KAK9915264.1"/>
    </source>
</evidence>
<proteinExistence type="predicted"/>
<dbReference type="Gene3D" id="3.30.479.30">
    <property type="entry name" value="Band 7 domain"/>
    <property type="match status" value="1"/>
</dbReference>
<dbReference type="EMBL" id="JALJOT010000005">
    <property type="protein sequence ID" value="KAK9915264.1"/>
    <property type="molecule type" value="Genomic_DNA"/>
</dbReference>
<dbReference type="Proteomes" id="UP001491310">
    <property type="component" value="Unassembled WGS sequence"/>
</dbReference>
<dbReference type="InterPro" id="IPR036013">
    <property type="entry name" value="Band_7/SPFH_dom_sf"/>
</dbReference>
<gene>
    <name evidence="2" type="ORF">WJX75_006854</name>
</gene>
<dbReference type="SUPFAM" id="SSF117892">
    <property type="entry name" value="Band 7/SPFH domain"/>
    <property type="match status" value="1"/>
</dbReference>
<organism evidence="2 3">
    <name type="scientific">Coccomyxa subellipsoidea</name>
    <dbReference type="NCBI Taxonomy" id="248742"/>
    <lineage>
        <taxon>Eukaryota</taxon>
        <taxon>Viridiplantae</taxon>
        <taxon>Chlorophyta</taxon>
        <taxon>core chlorophytes</taxon>
        <taxon>Trebouxiophyceae</taxon>
        <taxon>Trebouxiophyceae incertae sedis</taxon>
        <taxon>Coccomyxaceae</taxon>
        <taxon>Coccomyxa</taxon>
    </lineage>
</organism>
<reference evidence="2 3" key="1">
    <citation type="journal article" date="2024" name="Nat. Commun.">
        <title>Phylogenomics reveals the evolutionary origins of lichenization in chlorophyte algae.</title>
        <authorList>
            <person name="Puginier C."/>
            <person name="Libourel C."/>
            <person name="Otte J."/>
            <person name="Skaloud P."/>
            <person name="Haon M."/>
            <person name="Grisel S."/>
            <person name="Petersen M."/>
            <person name="Berrin J.G."/>
            <person name="Delaux P.M."/>
            <person name="Dal Grande F."/>
            <person name="Keller J."/>
        </authorList>
    </citation>
    <scope>NUCLEOTIDE SEQUENCE [LARGE SCALE GENOMIC DNA]</scope>
    <source>
        <strain evidence="2 3">SAG 216-7</strain>
    </source>
</reference>
<dbReference type="InterPro" id="IPR001107">
    <property type="entry name" value="Band_7"/>
</dbReference>
<feature type="domain" description="Band 7" evidence="1">
    <location>
        <begin position="10"/>
        <end position="169"/>
    </location>
</feature>
<keyword evidence="3" id="KW-1185">Reference proteome</keyword>
<evidence type="ECO:0000313" key="3">
    <source>
        <dbReference type="Proteomes" id="UP001491310"/>
    </source>
</evidence>